<dbReference type="Proteomes" id="UP000192220">
    <property type="component" value="Unplaced"/>
</dbReference>
<feature type="non-terminal residue" evidence="4">
    <location>
        <position position="396"/>
    </location>
</feature>
<evidence type="ECO:0000259" key="2">
    <source>
        <dbReference type="Pfam" id="PF17921"/>
    </source>
</evidence>
<organism evidence="3 4">
    <name type="scientific">Austrofundulus limnaeus</name>
    <name type="common">Annual killifish</name>
    <dbReference type="NCBI Taxonomy" id="52670"/>
    <lineage>
        <taxon>Eukaryota</taxon>
        <taxon>Metazoa</taxon>
        <taxon>Chordata</taxon>
        <taxon>Craniata</taxon>
        <taxon>Vertebrata</taxon>
        <taxon>Euteleostomi</taxon>
        <taxon>Actinopterygii</taxon>
        <taxon>Neopterygii</taxon>
        <taxon>Teleostei</taxon>
        <taxon>Neoteleostei</taxon>
        <taxon>Acanthomorphata</taxon>
        <taxon>Ovalentaria</taxon>
        <taxon>Atherinomorphae</taxon>
        <taxon>Cyprinodontiformes</taxon>
        <taxon>Rivulidae</taxon>
        <taxon>Austrofundulus</taxon>
    </lineage>
</organism>
<dbReference type="InterPro" id="IPR036397">
    <property type="entry name" value="RNaseH_sf"/>
</dbReference>
<evidence type="ECO:0000313" key="3">
    <source>
        <dbReference type="Proteomes" id="UP000192220"/>
    </source>
</evidence>
<dbReference type="RefSeq" id="XP_013889122.1">
    <property type="nucleotide sequence ID" value="XM_014033668.1"/>
</dbReference>
<dbReference type="InParanoid" id="A0A2I4DA54"/>
<reference evidence="4" key="1">
    <citation type="submission" date="2025-08" db="UniProtKB">
        <authorList>
            <consortium name="RefSeq"/>
        </authorList>
    </citation>
    <scope>IDENTIFICATION</scope>
</reference>
<protein>
    <recommendedName>
        <fullName evidence="1">Gypsy retrotransposon integrase-like protein 1</fullName>
    </recommendedName>
</protein>
<dbReference type="Gene3D" id="3.30.420.10">
    <property type="entry name" value="Ribonuclease H-like superfamily/Ribonuclease H"/>
    <property type="match status" value="1"/>
</dbReference>
<dbReference type="GO" id="GO:0003676">
    <property type="term" value="F:nucleic acid binding"/>
    <property type="evidence" value="ECO:0007669"/>
    <property type="project" value="InterPro"/>
</dbReference>
<dbReference type="GeneID" id="106536397"/>
<dbReference type="InterPro" id="IPR041588">
    <property type="entry name" value="Integrase_H2C2"/>
</dbReference>
<gene>
    <name evidence="4" type="primary">LOC106536397</name>
</gene>
<feature type="domain" description="Integrase zinc-binding" evidence="2">
    <location>
        <begin position="277"/>
        <end position="333"/>
    </location>
</feature>
<dbReference type="FunFam" id="1.10.340.70:FF:000001">
    <property type="entry name" value="Retrovirus-related Pol polyprotein from transposon gypsy-like Protein"/>
    <property type="match status" value="1"/>
</dbReference>
<dbReference type="STRING" id="52670.A0A2I4DA54"/>
<accession>A0A2I4DA54</accession>
<evidence type="ECO:0000256" key="1">
    <source>
        <dbReference type="ARBA" id="ARBA00039658"/>
    </source>
</evidence>
<dbReference type="KEGG" id="alim:106536397"/>
<dbReference type="AlphaFoldDB" id="A0A2I4DA54"/>
<dbReference type="InterPro" id="IPR012337">
    <property type="entry name" value="RNaseH-like_sf"/>
</dbReference>
<dbReference type="PANTHER" id="PTHR37984">
    <property type="entry name" value="PROTEIN CBG26694"/>
    <property type="match status" value="1"/>
</dbReference>
<dbReference type="SUPFAM" id="SSF53098">
    <property type="entry name" value="Ribonuclease H-like"/>
    <property type="match status" value="1"/>
</dbReference>
<name>A0A2I4DA54_AUSLI</name>
<evidence type="ECO:0000313" key="4">
    <source>
        <dbReference type="RefSeq" id="XP_013889122.1"/>
    </source>
</evidence>
<dbReference type="PANTHER" id="PTHR37984:SF15">
    <property type="entry name" value="INTEGRASE CATALYTIC DOMAIN-CONTAINING PROTEIN"/>
    <property type="match status" value="1"/>
</dbReference>
<dbReference type="Pfam" id="PF17921">
    <property type="entry name" value="Integrase_H2C2"/>
    <property type="match status" value="1"/>
</dbReference>
<keyword evidence="3" id="KW-1185">Reference proteome</keyword>
<dbReference type="Gene3D" id="1.10.340.70">
    <property type="match status" value="1"/>
</dbReference>
<dbReference type="OrthoDB" id="10000497at2759"/>
<dbReference type="InterPro" id="IPR050951">
    <property type="entry name" value="Retrovirus_Pol_polyprotein"/>
</dbReference>
<sequence length="396" mass="44248">MINLRFLLRTQRGHLLLPSQRGINHQPLFHGLPEDEKPVRILRDTGGSQSFILSNLLPFNTNTSCNASTIIQGIGMAYVLAPLHHVHLKSKLASGFCKVAVRNSFPVQGVEFIMGNDLAGNKILPIPEMIEEPSCLEDEDEMLRSHPDVFAVSVLTRSQARKLEEVNLDESVLGSVLMDDRLPTAGPSKSTHIEEALTSVPEVVLPVSMSRECLCQAQKGDETLTKCYEDVNKATNGNKSHTFYVQDGLLMRKWISRPALQQEGINEDWGVVHQIVIPKGYREQILQLAHEHPWSGHLGITKTYDRILQHFFWPGLKKDVARFCKTCKVCQIVGKPNQRVPPVPLKPIPAVGEPFERVLVDCVGPLPRTKDGNQFLLTVMCAATRFPEAIPLRKIT</sequence>
<proteinExistence type="predicted"/>